<accession>A0A2I0BBG4</accession>
<dbReference type="EMBL" id="KZ451896">
    <property type="protein sequence ID" value="PKA65137.1"/>
    <property type="molecule type" value="Genomic_DNA"/>
</dbReference>
<dbReference type="Proteomes" id="UP000236161">
    <property type="component" value="Unassembled WGS sequence"/>
</dbReference>
<evidence type="ECO:0000313" key="2">
    <source>
        <dbReference type="Proteomes" id="UP000236161"/>
    </source>
</evidence>
<dbReference type="OrthoDB" id="676555at2759"/>
<keyword evidence="2" id="KW-1185">Reference proteome</keyword>
<reference evidence="1 2" key="1">
    <citation type="journal article" date="2017" name="Nature">
        <title>The Apostasia genome and the evolution of orchids.</title>
        <authorList>
            <person name="Zhang G.Q."/>
            <person name="Liu K.W."/>
            <person name="Li Z."/>
            <person name="Lohaus R."/>
            <person name="Hsiao Y.Y."/>
            <person name="Niu S.C."/>
            <person name="Wang J.Y."/>
            <person name="Lin Y.C."/>
            <person name="Xu Q."/>
            <person name="Chen L.J."/>
            <person name="Yoshida K."/>
            <person name="Fujiwara S."/>
            <person name="Wang Z.W."/>
            <person name="Zhang Y.Q."/>
            <person name="Mitsuda N."/>
            <person name="Wang M."/>
            <person name="Liu G.H."/>
            <person name="Pecoraro L."/>
            <person name="Huang H.X."/>
            <person name="Xiao X.J."/>
            <person name="Lin M."/>
            <person name="Wu X.Y."/>
            <person name="Wu W.L."/>
            <person name="Chen Y.Y."/>
            <person name="Chang S.B."/>
            <person name="Sakamoto S."/>
            <person name="Ohme-Takagi M."/>
            <person name="Yagi M."/>
            <person name="Zeng S.J."/>
            <person name="Shen C.Y."/>
            <person name="Yeh C.M."/>
            <person name="Luo Y.B."/>
            <person name="Tsai W.C."/>
            <person name="Van de Peer Y."/>
            <person name="Liu Z.J."/>
        </authorList>
    </citation>
    <scope>NUCLEOTIDE SEQUENCE [LARGE SCALE GENOMIC DNA]</scope>
    <source>
        <strain evidence="2">cv. Shenzhen</strain>
        <tissue evidence="1">Stem</tissue>
    </source>
</reference>
<protein>
    <submittedName>
        <fullName evidence="1">Uncharacterized protein</fullName>
    </submittedName>
</protein>
<name>A0A2I0BBG4_9ASPA</name>
<organism evidence="1 2">
    <name type="scientific">Apostasia shenzhenica</name>
    <dbReference type="NCBI Taxonomy" id="1088818"/>
    <lineage>
        <taxon>Eukaryota</taxon>
        <taxon>Viridiplantae</taxon>
        <taxon>Streptophyta</taxon>
        <taxon>Embryophyta</taxon>
        <taxon>Tracheophyta</taxon>
        <taxon>Spermatophyta</taxon>
        <taxon>Magnoliopsida</taxon>
        <taxon>Liliopsida</taxon>
        <taxon>Asparagales</taxon>
        <taxon>Orchidaceae</taxon>
        <taxon>Apostasioideae</taxon>
        <taxon>Apostasia</taxon>
    </lineage>
</organism>
<proteinExistence type="predicted"/>
<dbReference type="PANTHER" id="PTHR33148:SF3">
    <property type="entry name" value="DUF4228 DOMAIN PROTEIN"/>
    <property type="match status" value="1"/>
</dbReference>
<dbReference type="InterPro" id="IPR025322">
    <property type="entry name" value="PADRE_dom"/>
</dbReference>
<evidence type="ECO:0000313" key="1">
    <source>
        <dbReference type="EMBL" id="PKA65137.1"/>
    </source>
</evidence>
<dbReference type="Pfam" id="PF14009">
    <property type="entry name" value="PADRE"/>
    <property type="match status" value="1"/>
</dbReference>
<sequence length="191" mass="20488">MGNCLSGKNKTTVKVMRIDGTAFRLKPPVAAGELIRDNPGHSVIDSAEVKSLGLGSRRLTAGDPLLPGRLYFLVQLPRRPALAPRRAYSGNLRVSAKDRLESLLLSRRAVSDLAHHRPTAAAEVSPDGGLRLRLRLPKSEVAMLVAESRDAADAAQKIVRLAASVRSPPAPSSPVAAPKQVKATHKYLPFL</sequence>
<dbReference type="PANTHER" id="PTHR33148">
    <property type="entry name" value="PLASTID MOVEMENT IMPAIRED PROTEIN-RELATED"/>
    <property type="match status" value="1"/>
</dbReference>
<dbReference type="AlphaFoldDB" id="A0A2I0BBG4"/>
<dbReference type="STRING" id="1088818.A0A2I0BBG4"/>
<gene>
    <name evidence="1" type="ORF">AXF42_Ash013258</name>
</gene>